<dbReference type="AlphaFoldDB" id="A0A6V7TH53"/>
<reference evidence="1 2" key="1">
    <citation type="submission" date="2020-08" db="EMBL/GenBank/DDBJ databases">
        <authorList>
            <person name="Koutsovoulos G."/>
            <person name="Danchin GJ E."/>
        </authorList>
    </citation>
    <scope>NUCLEOTIDE SEQUENCE [LARGE SCALE GENOMIC DNA]</scope>
</reference>
<organism evidence="1 2">
    <name type="scientific">Meloidogyne enterolobii</name>
    <name type="common">Root-knot nematode worm</name>
    <name type="synonym">Meloidogyne mayaguensis</name>
    <dbReference type="NCBI Taxonomy" id="390850"/>
    <lineage>
        <taxon>Eukaryota</taxon>
        <taxon>Metazoa</taxon>
        <taxon>Ecdysozoa</taxon>
        <taxon>Nematoda</taxon>
        <taxon>Chromadorea</taxon>
        <taxon>Rhabditida</taxon>
        <taxon>Tylenchina</taxon>
        <taxon>Tylenchomorpha</taxon>
        <taxon>Tylenchoidea</taxon>
        <taxon>Meloidogynidae</taxon>
        <taxon>Meloidogyninae</taxon>
        <taxon>Meloidogyne</taxon>
    </lineage>
</organism>
<protein>
    <submittedName>
        <fullName evidence="1">Uncharacterized protein</fullName>
    </submittedName>
</protein>
<dbReference type="Proteomes" id="UP000580250">
    <property type="component" value="Unassembled WGS sequence"/>
</dbReference>
<proteinExistence type="predicted"/>
<name>A0A6V7TH53_MELEN</name>
<comment type="caution">
    <text evidence="1">The sequence shown here is derived from an EMBL/GenBank/DDBJ whole genome shotgun (WGS) entry which is preliminary data.</text>
</comment>
<sequence>MSTEEYNEIVKDFKSDDDILDEEQEDIEIEQNKFLKHWFNDRESAIKFMFFNWEKIKKKYWKIKMQKTNSKWKVIKLRIKKII</sequence>
<accession>A0A6V7TH53</accession>
<gene>
    <name evidence="1" type="ORF">MENT_LOCUS57</name>
</gene>
<evidence type="ECO:0000313" key="2">
    <source>
        <dbReference type="Proteomes" id="UP000580250"/>
    </source>
</evidence>
<dbReference type="EMBL" id="CAJEWN010000001">
    <property type="protein sequence ID" value="CAD2122175.1"/>
    <property type="molecule type" value="Genomic_DNA"/>
</dbReference>
<evidence type="ECO:0000313" key="1">
    <source>
        <dbReference type="EMBL" id="CAD2122175.1"/>
    </source>
</evidence>